<dbReference type="Pfam" id="PF00535">
    <property type="entry name" value="Glycos_transf_2"/>
    <property type="match status" value="1"/>
</dbReference>
<reference evidence="7 8" key="1">
    <citation type="submission" date="2019-05" db="EMBL/GenBank/DDBJ databases">
        <title>Draft genome sequence of Pelagicola sp. DSW4-44.</title>
        <authorList>
            <person name="Oh J."/>
        </authorList>
    </citation>
    <scope>NUCLEOTIDE SEQUENCE [LARGE SCALE GENOMIC DNA]</scope>
    <source>
        <strain evidence="7 8">DSW4-44</strain>
    </source>
</reference>
<dbReference type="InterPro" id="IPR001173">
    <property type="entry name" value="Glyco_trans_2-like"/>
</dbReference>
<protein>
    <submittedName>
        <fullName evidence="7">Glycosyltransferase</fullName>
    </submittedName>
</protein>
<dbReference type="InterPro" id="IPR029044">
    <property type="entry name" value="Nucleotide-diphossugar_trans"/>
</dbReference>
<dbReference type="PANTHER" id="PTHR43646">
    <property type="entry name" value="GLYCOSYLTRANSFERASE"/>
    <property type="match status" value="1"/>
</dbReference>
<evidence type="ECO:0000259" key="6">
    <source>
        <dbReference type="Pfam" id="PF00535"/>
    </source>
</evidence>
<dbReference type="EMBL" id="VAUA01000003">
    <property type="protein sequence ID" value="TLP67216.1"/>
    <property type="molecule type" value="Genomic_DNA"/>
</dbReference>
<gene>
    <name evidence="7" type="ORF">FEE96_07675</name>
</gene>
<evidence type="ECO:0000313" key="8">
    <source>
        <dbReference type="Proteomes" id="UP000305041"/>
    </source>
</evidence>
<keyword evidence="8" id="KW-1185">Reference proteome</keyword>
<dbReference type="Gene3D" id="3.90.550.10">
    <property type="entry name" value="Spore Coat Polysaccharide Biosynthesis Protein SpsA, Chain A"/>
    <property type="match status" value="1"/>
</dbReference>
<keyword evidence="2" id="KW-1003">Cell membrane</keyword>
<accession>A0ABY2UZP8</accession>
<keyword evidence="4" id="KW-0808">Transferase</keyword>
<feature type="domain" description="Glycosyltransferase 2-like" evidence="6">
    <location>
        <begin position="6"/>
        <end position="106"/>
    </location>
</feature>
<evidence type="ECO:0000313" key="7">
    <source>
        <dbReference type="EMBL" id="TLP67216.1"/>
    </source>
</evidence>
<keyword evidence="5" id="KW-0472">Membrane</keyword>
<dbReference type="InterPro" id="IPR026461">
    <property type="entry name" value="Trfase_2_rSAM/seldom_assoc"/>
</dbReference>
<proteinExistence type="predicted"/>
<dbReference type="Proteomes" id="UP000305041">
    <property type="component" value="Unassembled WGS sequence"/>
</dbReference>
<comment type="subcellular location">
    <subcellularLocation>
        <location evidence="1">Cell membrane</location>
    </subcellularLocation>
</comment>
<keyword evidence="3" id="KW-0328">Glycosyltransferase</keyword>
<comment type="caution">
    <text evidence="7">The sequence shown here is derived from an EMBL/GenBank/DDBJ whole genome shotgun (WGS) entry which is preliminary data.</text>
</comment>
<dbReference type="PANTHER" id="PTHR43646:SF2">
    <property type="entry name" value="GLYCOSYLTRANSFERASE 2-LIKE DOMAIN-CONTAINING PROTEIN"/>
    <property type="match status" value="1"/>
</dbReference>
<organism evidence="7 8">
    <name type="scientific">Parasedimentitalea maritima</name>
    <dbReference type="NCBI Taxonomy" id="2578117"/>
    <lineage>
        <taxon>Bacteria</taxon>
        <taxon>Pseudomonadati</taxon>
        <taxon>Pseudomonadota</taxon>
        <taxon>Alphaproteobacteria</taxon>
        <taxon>Rhodobacterales</taxon>
        <taxon>Paracoccaceae</taxon>
        <taxon>Parasedimentitalea</taxon>
    </lineage>
</organism>
<dbReference type="SUPFAM" id="SSF53448">
    <property type="entry name" value="Nucleotide-diphospho-sugar transferases"/>
    <property type="match status" value="1"/>
</dbReference>
<sequence>MRAEISIVIPTLNAEKELPGCLETLMEGLAAGLIRELVVSDGGSKDATVQVAEAVGARVVTGPASRGGQLQQGCTEAQGNWLLVVHADTQLAAGWSSVVAQHLDQGQGRPAYFSLRFRATGLMPVLVAAWANLRARVFGLPFGDQGLLIRRCDYGAAGGYPDQPLMEDVALVRRLNGLVALQSDALTSAKRYQQQGWLRRGTRNLWLQLRYLTGERPDTLARSYERGRGDEM</sequence>
<name>A0ABY2UZP8_9RHOB</name>
<dbReference type="CDD" id="cd02522">
    <property type="entry name" value="GT_2_like_a"/>
    <property type="match status" value="1"/>
</dbReference>
<evidence type="ECO:0000256" key="5">
    <source>
        <dbReference type="ARBA" id="ARBA00023136"/>
    </source>
</evidence>
<evidence type="ECO:0000256" key="4">
    <source>
        <dbReference type="ARBA" id="ARBA00022679"/>
    </source>
</evidence>
<dbReference type="NCBIfam" id="TIGR04283">
    <property type="entry name" value="glyco_like_mftF"/>
    <property type="match status" value="1"/>
</dbReference>
<evidence type="ECO:0000256" key="2">
    <source>
        <dbReference type="ARBA" id="ARBA00022475"/>
    </source>
</evidence>
<dbReference type="RefSeq" id="WP_138162431.1">
    <property type="nucleotide sequence ID" value="NZ_VAUA01000003.1"/>
</dbReference>
<evidence type="ECO:0000256" key="1">
    <source>
        <dbReference type="ARBA" id="ARBA00004236"/>
    </source>
</evidence>
<evidence type="ECO:0000256" key="3">
    <source>
        <dbReference type="ARBA" id="ARBA00022676"/>
    </source>
</evidence>